<feature type="region of interest" description="Disordered" evidence="1">
    <location>
        <begin position="61"/>
        <end position="88"/>
    </location>
</feature>
<dbReference type="EMBL" id="RHFK02000016">
    <property type="protein sequence ID" value="TWW63062.1"/>
    <property type="molecule type" value="Genomic_DNA"/>
</dbReference>
<gene>
    <name evidence="3" type="ORF">D4764_03G0000700</name>
</gene>
<evidence type="ECO:0000256" key="1">
    <source>
        <dbReference type="SAM" id="MobiDB-lite"/>
    </source>
</evidence>
<organism evidence="3 4">
    <name type="scientific">Takifugu flavidus</name>
    <name type="common">sansaifugu</name>
    <dbReference type="NCBI Taxonomy" id="433684"/>
    <lineage>
        <taxon>Eukaryota</taxon>
        <taxon>Metazoa</taxon>
        <taxon>Chordata</taxon>
        <taxon>Craniata</taxon>
        <taxon>Vertebrata</taxon>
        <taxon>Euteleostomi</taxon>
        <taxon>Actinopterygii</taxon>
        <taxon>Neopterygii</taxon>
        <taxon>Teleostei</taxon>
        <taxon>Neoteleostei</taxon>
        <taxon>Acanthomorphata</taxon>
        <taxon>Eupercaria</taxon>
        <taxon>Tetraodontiformes</taxon>
        <taxon>Tetradontoidea</taxon>
        <taxon>Tetraodontidae</taxon>
        <taxon>Takifugu</taxon>
    </lineage>
</organism>
<name>A0A5C6N6H4_9TELE</name>
<comment type="caution">
    <text evidence="3">The sequence shown here is derived from an EMBL/GenBank/DDBJ whole genome shotgun (WGS) entry which is preliminary data.</text>
</comment>
<feature type="signal peptide" evidence="2">
    <location>
        <begin position="1"/>
        <end position="28"/>
    </location>
</feature>
<accession>A0A5C6N6H4</accession>
<proteinExistence type="predicted"/>
<keyword evidence="4" id="KW-1185">Reference proteome</keyword>
<evidence type="ECO:0000313" key="3">
    <source>
        <dbReference type="EMBL" id="TWW63062.1"/>
    </source>
</evidence>
<sequence length="88" mass="9483">MLDYSPFSRPSAALVCAAVLSFTSCLTARGENKEAAASQSSSDRRLRAKVPLNVHHKPNGQAAAFRVLGTSDQSKNAEKRIKEHPSSE</sequence>
<dbReference type="Proteomes" id="UP000324091">
    <property type="component" value="Chromosome 3"/>
</dbReference>
<keyword evidence="2" id="KW-0732">Signal</keyword>
<reference evidence="3 4" key="1">
    <citation type="submission" date="2019-04" db="EMBL/GenBank/DDBJ databases">
        <title>Chromosome genome assembly for Takifugu flavidus.</title>
        <authorList>
            <person name="Xiao S."/>
        </authorList>
    </citation>
    <scope>NUCLEOTIDE SEQUENCE [LARGE SCALE GENOMIC DNA]</scope>
    <source>
        <strain evidence="3">HTHZ2018</strain>
        <tissue evidence="3">Muscle</tissue>
    </source>
</reference>
<evidence type="ECO:0000313" key="4">
    <source>
        <dbReference type="Proteomes" id="UP000324091"/>
    </source>
</evidence>
<evidence type="ECO:0000256" key="2">
    <source>
        <dbReference type="SAM" id="SignalP"/>
    </source>
</evidence>
<protein>
    <submittedName>
        <fullName evidence="3">Uncharacterized protein</fullName>
    </submittedName>
</protein>
<feature type="chain" id="PRO_5023087961" evidence="2">
    <location>
        <begin position="29"/>
        <end position="88"/>
    </location>
</feature>
<dbReference type="AlphaFoldDB" id="A0A5C6N6H4"/>
<feature type="compositionally biased region" description="Basic and acidic residues" evidence="1">
    <location>
        <begin position="75"/>
        <end position="88"/>
    </location>
</feature>